<protein>
    <recommendedName>
        <fullName evidence="3">DNA polymerase III subunit delta</fullName>
    </recommendedName>
</protein>
<dbReference type="InterPro" id="IPR027417">
    <property type="entry name" value="P-loop_NTPase"/>
</dbReference>
<accession>A0A1J4T6E7</accession>
<dbReference type="PANTHER" id="PTHR11669:SF8">
    <property type="entry name" value="DNA POLYMERASE III SUBUNIT DELTA"/>
    <property type="match status" value="1"/>
</dbReference>
<evidence type="ECO:0008006" key="3">
    <source>
        <dbReference type="Google" id="ProtNLM"/>
    </source>
</evidence>
<reference evidence="1 2" key="1">
    <citation type="journal article" date="2016" name="Environ. Microbiol.">
        <title>Genomic resolution of a cold subsurface aquifer community provides metabolic insights for novel microbes adapted to high CO concentrations.</title>
        <authorList>
            <person name="Probst A.J."/>
            <person name="Castelle C.J."/>
            <person name="Singh A."/>
            <person name="Brown C.T."/>
            <person name="Anantharaman K."/>
            <person name="Sharon I."/>
            <person name="Hug L.A."/>
            <person name="Burstein D."/>
            <person name="Emerson J.B."/>
            <person name="Thomas B.C."/>
            <person name="Banfield J.F."/>
        </authorList>
    </citation>
    <scope>NUCLEOTIDE SEQUENCE [LARGE SCALE GENOMIC DNA]</scope>
    <source>
        <strain evidence="1">CG1_02_37_44</strain>
    </source>
</reference>
<proteinExistence type="predicted"/>
<dbReference type="Proteomes" id="UP000183192">
    <property type="component" value="Unassembled WGS sequence"/>
</dbReference>
<dbReference type="PANTHER" id="PTHR11669">
    <property type="entry name" value="REPLICATION FACTOR C / DNA POLYMERASE III GAMMA-TAU SUBUNIT"/>
    <property type="match status" value="1"/>
</dbReference>
<dbReference type="AlphaFoldDB" id="A0A1J4T6E7"/>
<organism evidence="1 2">
    <name type="scientific">Candidatus Falkowbacteria bacterium CG1_02_37_44</name>
    <dbReference type="NCBI Taxonomy" id="1805146"/>
    <lineage>
        <taxon>Bacteria</taxon>
        <taxon>Candidatus Falkowiibacteriota</taxon>
    </lineage>
</organism>
<dbReference type="SUPFAM" id="SSF52540">
    <property type="entry name" value="P-loop containing nucleoside triphosphate hydrolases"/>
    <property type="match status" value="1"/>
</dbReference>
<gene>
    <name evidence="1" type="ORF">AUJ27_04080</name>
</gene>
<sequence length="350" mass="39374">MNKRVFNWPLVGNRQITEFLSRSINNNKLAGTYIFAGPDNLGKTTTASYFSQILLCQAREKNIKNIPCNECSSCKIFLADSLKEDAEESGSIHSDYCILKKKPEEKNISIDDARDFIHRLNLSSFLNSYKIGVIKRAHQLSLEAANALLKTLEEPKKNVIIILITSEIDAIPATLVSRSQILKFKPVPADVIYDYLINIHKAPRSAAKNFSRSAMGRPALAVKLLEDKEFYNNYYDRAISFFKILPADINARFHIAGDLIGRDNKGQVAAAAAGRIIEIWSGLVRDLLLLKYNHKDIIQHQFLDKELEQSANILAVGELLSFNSVLEESKKYLDANVPPKLVLENIVIKI</sequence>
<dbReference type="InterPro" id="IPR050238">
    <property type="entry name" value="DNA_Rep/Repair_Clamp_Loader"/>
</dbReference>
<dbReference type="GO" id="GO:0006261">
    <property type="term" value="P:DNA-templated DNA replication"/>
    <property type="evidence" value="ECO:0007669"/>
    <property type="project" value="TreeGrafter"/>
</dbReference>
<dbReference type="STRING" id="1805146.AUJ27_04080"/>
<dbReference type="EMBL" id="MNUU01000077">
    <property type="protein sequence ID" value="OIO06491.1"/>
    <property type="molecule type" value="Genomic_DNA"/>
</dbReference>
<dbReference type="Pfam" id="PF13177">
    <property type="entry name" value="DNA_pol3_delta2"/>
    <property type="match status" value="1"/>
</dbReference>
<name>A0A1J4T6E7_9BACT</name>
<dbReference type="Gene3D" id="3.40.50.300">
    <property type="entry name" value="P-loop containing nucleotide triphosphate hydrolases"/>
    <property type="match status" value="1"/>
</dbReference>
<evidence type="ECO:0000313" key="1">
    <source>
        <dbReference type="EMBL" id="OIO06491.1"/>
    </source>
</evidence>
<comment type="caution">
    <text evidence="1">The sequence shown here is derived from an EMBL/GenBank/DDBJ whole genome shotgun (WGS) entry which is preliminary data.</text>
</comment>
<evidence type="ECO:0000313" key="2">
    <source>
        <dbReference type="Proteomes" id="UP000183192"/>
    </source>
</evidence>